<dbReference type="KEGG" id="sgq:SGLAD_v1c01760"/>
<proteinExistence type="predicted"/>
<sequence length="363" mass="43029">MSMTAEEVLLNCKKQFDFINTEINTLLKYIQELILECKDIDNSNFFLEQFKELEKKVKYELEDFKKAQDYVDEVQEDTHVKTERYHEIQRFAERKRNSLADFKAEVLALRKDIVKKEQNTIAKKLNDSLFKNYEDLKISLIQQQKDVDTKTLVKNYFENNEEILKNKNHDQIVEIINNYIINEKQDVTVLAKEVISNTIKEYKEDNDILNSFKNDALELLKDLNQDNFFKKIKRFYSNSLKNIENEIVRKDNVKKIIQAIEDIGYHVNENNVRKIEEKNLIIIHAQKETGESADFAVKLDGSIVYNYEGFEGHEHDVDANDFLNKLKEYGINSSEAFNKQYREPKYVAKHKELIKNKKTNQNN</sequence>
<reference evidence="2 3" key="1">
    <citation type="submission" date="2019-03" db="EMBL/GenBank/DDBJ databases">
        <title>Complete genome sequence of Spiroplasma gladiatoris TG-1 (DSM 22552).</title>
        <authorList>
            <person name="Lin Y.-C."/>
            <person name="Chou L."/>
            <person name="Kuo C.-H."/>
        </authorList>
    </citation>
    <scope>NUCLEOTIDE SEQUENCE [LARGE SCALE GENOMIC DNA]</scope>
    <source>
        <strain evidence="2 3">TG-1</strain>
    </source>
</reference>
<organism evidence="2 3">
    <name type="scientific">Spiroplasma gladiatoris</name>
    <dbReference type="NCBI Taxonomy" id="2143"/>
    <lineage>
        <taxon>Bacteria</taxon>
        <taxon>Bacillati</taxon>
        <taxon>Mycoplasmatota</taxon>
        <taxon>Mollicutes</taxon>
        <taxon>Entomoplasmatales</taxon>
        <taxon>Spiroplasmataceae</taxon>
        <taxon>Spiroplasma</taxon>
    </lineage>
</organism>
<name>A0A4P7AG94_9MOLU</name>
<dbReference type="RefSeq" id="WP_134297174.1">
    <property type="nucleotide sequence ID" value="NZ_CP038013.1"/>
</dbReference>
<accession>A0A4P7AG94</accession>
<feature type="coiled-coil region" evidence="1">
    <location>
        <begin position="92"/>
        <end position="119"/>
    </location>
</feature>
<dbReference type="Proteomes" id="UP000294309">
    <property type="component" value="Chromosome"/>
</dbReference>
<keyword evidence="1" id="KW-0175">Coiled coil</keyword>
<evidence type="ECO:0000313" key="2">
    <source>
        <dbReference type="EMBL" id="QBQ07375.1"/>
    </source>
</evidence>
<gene>
    <name evidence="2" type="ORF">SGLAD_v1c01760</name>
</gene>
<dbReference type="AlphaFoldDB" id="A0A4P7AG94"/>
<keyword evidence="3" id="KW-1185">Reference proteome</keyword>
<evidence type="ECO:0000313" key="3">
    <source>
        <dbReference type="Proteomes" id="UP000294309"/>
    </source>
</evidence>
<dbReference type="OrthoDB" id="387818at2"/>
<dbReference type="EMBL" id="CP038013">
    <property type="protein sequence ID" value="QBQ07375.1"/>
    <property type="molecule type" value="Genomic_DNA"/>
</dbReference>
<protein>
    <submittedName>
        <fullName evidence="2">Uncharacterized protein</fullName>
    </submittedName>
</protein>
<evidence type="ECO:0000256" key="1">
    <source>
        <dbReference type="SAM" id="Coils"/>
    </source>
</evidence>